<proteinExistence type="predicted"/>
<dbReference type="EMBL" id="CAADFE010000012">
    <property type="protein sequence ID" value="VFJ67562.1"/>
    <property type="molecule type" value="Genomic_DNA"/>
</dbReference>
<gene>
    <name evidence="1" type="ORF">BECKFW1821C_GA0114237_101227</name>
</gene>
<organism evidence="1">
    <name type="scientific">Candidatus Kentrum sp. FW</name>
    <dbReference type="NCBI Taxonomy" id="2126338"/>
    <lineage>
        <taxon>Bacteria</taxon>
        <taxon>Pseudomonadati</taxon>
        <taxon>Pseudomonadota</taxon>
        <taxon>Gammaproteobacteria</taxon>
        <taxon>Candidatus Kentrum</taxon>
    </lineage>
</organism>
<sequence>MERYARNFCKGYDQSSRVMKGADYGSAYQMLSAFLDGAGHVGEEAVAARYCSAADSKSTKDDVYRRYMRTLSPKDYFEYR</sequence>
<reference evidence="1" key="1">
    <citation type="submission" date="2019-02" db="EMBL/GenBank/DDBJ databases">
        <authorList>
            <person name="Gruber-Vodicka R. H."/>
            <person name="Seah K. B. B."/>
        </authorList>
    </citation>
    <scope>NUCLEOTIDE SEQUENCE</scope>
    <source>
        <strain evidence="1">BECK_BZ131</strain>
    </source>
</reference>
<protein>
    <submittedName>
        <fullName evidence="1">Uncharacterized protein</fullName>
    </submittedName>
</protein>
<evidence type="ECO:0000313" key="1">
    <source>
        <dbReference type="EMBL" id="VFJ67562.1"/>
    </source>
</evidence>
<name>A0A450TJJ6_9GAMM</name>
<dbReference type="AlphaFoldDB" id="A0A450TJJ6"/>
<accession>A0A450TJJ6</accession>